<dbReference type="InterPro" id="IPR006660">
    <property type="entry name" value="Arsenate_reductase-like"/>
</dbReference>
<evidence type="ECO:0000256" key="2">
    <source>
        <dbReference type="PROSITE-ProRule" id="PRU01282"/>
    </source>
</evidence>
<dbReference type="EMBL" id="JAAGVY010000016">
    <property type="protein sequence ID" value="NEN23880.1"/>
    <property type="molecule type" value="Genomic_DNA"/>
</dbReference>
<proteinExistence type="inferred from homology"/>
<dbReference type="AlphaFoldDB" id="A0A7K3WQE4"/>
<organism evidence="3 4">
    <name type="scientific">Cryomorpha ignava</name>
    <dbReference type="NCBI Taxonomy" id="101383"/>
    <lineage>
        <taxon>Bacteria</taxon>
        <taxon>Pseudomonadati</taxon>
        <taxon>Bacteroidota</taxon>
        <taxon>Flavobacteriia</taxon>
        <taxon>Flavobacteriales</taxon>
        <taxon>Cryomorphaceae</taxon>
        <taxon>Cryomorpha</taxon>
    </lineage>
</organism>
<evidence type="ECO:0000256" key="1">
    <source>
        <dbReference type="ARBA" id="ARBA00007198"/>
    </source>
</evidence>
<dbReference type="SUPFAM" id="SSF52833">
    <property type="entry name" value="Thioredoxin-like"/>
    <property type="match status" value="1"/>
</dbReference>
<name>A0A7K3WQE4_9FLAO</name>
<protein>
    <recommendedName>
        <fullName evidence="5">Arsenate reductase</fullName>
    </recommendedName>
</protein>
<sequence>MNKFYYLDTCDTCKRIMKELPLSGNVTLREIKSSPPTETEIDSLGKKAGSYEAIFSKRARKYRELGLNTQKLAEADFKKYLLSDYTFLKRPVLETSATAISGNSKIATDIMREALK</sequence>
<dbReference type="PANTHER" id="PTHR30041:SF8">
    <property type="entry name" value="PROTEIN YFFB"/>
    <property type="match status" value="1"/>
</dbReference>
<evidence type="ECO:0000313" key="3">
    <source>
        <dbReference type="EMBL" id="NEN23880.1"/>
    </source>
</evidence>
<dbReference type="PROSITE" id="PS51353">
    <property type="entry name" value="ARSC"/>
    <property type="match status" value="1"/>
</dbReference>
<comment type="similarity">
    <text evidence="1 2">Belongs to the ArsC family.</text>
</comment>
<evidence type="ECO:0008006" key="5">
    <source>
        <dbReference type="Google" id="ProtNLM"/>
    </source>
</evidence>
<evidence type="ECO:0000313" key="4">
    <source>
        <dbReference type="Proteomes" id="UP000486602"/>
    </source>
</evidence>
<dbReference type="PANTHER" id="PTHR30041">
    <property type="entry name" value="ARSENATE REDUCTASE"/>
    <property type="match status" value="1"/>
</dbReference>
<dbReference type="InterPro" id="IPR036249">
    <property type="entry name" value="Thioredoxin-like_sf"/>
</dbReference>
<reference evidence="3 4" key="1">
    <citation type="submission" date="2020-02" db="EMBL/GenBank/DDBJ databases">
        <title>Out from the shadows clarifying the taxonomy of the family Cryomorphaceae and related taxa by utilizing the GTDB taxonomic framework.</title>
        <authorList>
            <person name="Bowman J.P."/>
        </authorList>
    </citation>
    <scope>NUCLEOTIDE SEQUENCE [LARGE SCALE GENOMIC DNA]</scope>
    <source>
        <strain evidence="3 4">QSSC 1-22</strain>
    </source>
</reference>
<dbReference type="Pfam" id="PF03960">
    <property type="entry name" value="ArsC"/>
    <property type="match status" value="1"/>
</dbReference>
<comment type="caution">
    <text evidence="3">The sequence shown here is derived from an EMBL/GenBank/DDBJ whole genome shotgun (WGS) entry which is preliminary data.</text>
</comment>
<gene>
    <name evidence="3" type="ORF">G3O08_10245</name>
</gene>
<dbReference type="RefSeq" id="WP_163285272.1">
    <property type="nucleotide sequence ID" value="NZ_JAAGVY010000016.1"/>
</dbReference>
<accession>A0A7K3WQE4</accession>
<dbReference type="Gene3D" id="3.40.30.10">
    <property type="entry name" value="Glutaredoxin"/>
    <property type="match status" value="1"/>
</dbReference>
<dbReference type="Proteomes" id="UP000486602">
    <property type="component" value="Unassembled WGS sequence"/>
</dbReference>
<keyword evidence="4" id="KW-1185">Reference proteome</keyword>